<sequence>MTASPPRAARLRAPSWRDPRLLVGLVLVLGSVLVGARTVEAAQRTTPVWAAVAPLAVGQVVDAEDLRVVEVRLDPGIAGAYVPASTPPAADWVAVRPLAAGELLPRSGVGTGTELSVRPVSVPQSSVPAGVAVGVQVDVWVTWGREADAGSAPRAEPLLTGAEVSAVTGAAGSLGARRSTEVQVLVPQERLPDVLAALAAAEALILVPVPGTGGAGA</sequence>
<reference evidence="2 3" key="1">
    <citation type="submission" date="2018-02" db="EMBL/GenBank/DDBJ databases">
        <title>Genomic Encyclopedia of Archaeal and Bacterial Type Strains, Phase II (KMG-II): from individual species to whole genera.</title>
        <authorList>
            <person name="Goeker M."/>
        </authorList>
    </citation>
    <scope>NUCLEOTIDE SEQUENCE [LARGE SCALE GENOMIC DNA]</scope>
    <source>
        <strain evidence="2 3">DSM 22857</strain>
    </source>
</reference>
<dbReference type="AlphaFoldDB" id="A0A2S6IUI5"/>
<organism evidence="2 3">
    <name type="scientific">Kineococcus xinjiangensis</name>
    <dbReference type="NCBI Taxonomy" id="512762"/>
    <lineage>
        <taxon>Bacteria</taxon>
        <taxon>Bacillati</taxon>
        <taxon>Actinomycetota</taxon>
        <taxon>Actinomycetes</taxon>
        <taxon>Kineosporiales</taxon>
        <taxon>Kineosporiaceae</taxon>
        <taxon>Kineococcus</taxon>
    </lineage>
</organism>
<evidence type="ECO:0000313" key="3">
    <source>
        <dbReference type="Proteomes" id="UP000239485"/>
    </source>
</evidence>
<dbReference type="SMART" id="SM00858">
    <property type="entry name" value="SAF"/>
    <property type="match status" value="1"/>
</dbReference>
<evidence type="ECO:0000259" key="1">
    <source>
        <dbReference type="SMART" id="SM00858"/>
    </source>
</evidence>
<protein>
    <recommendedName>
        <fullName evidence="1">SAF domain-containing protein</fullName>
    </recommendedName>
</protein>
<proteinExistence type="predicted"/>
<dbReference type="EMBL" id="PTJD01000003">
    <property type="protein sequence ID" value="PPK97831.1"/>
    <property type="molecule type" value="Genomic_DNA"/>
</dbReference>
<keyword evidence="3" id="KW-1185">Reference proteome</keyword>
<gene>
    <name evidence="2" type="ORF">CLV92_103366</name>
</gene>
<dbReference type="RefSeq" id="WP_104431962.1">
    <property type="nucleotide sequence ID" value="NZ_PTJD01000003.1"/>
</dbReference>
<dbReference type="OrthoDB" id="5192391at2"/>
<evidence type="ECO:0000313" key="2">
    <source>
        <dbReference type="EMBL" id="PPK97831.1"/>
    </source>
</evidence>
<dbReference type="Proteomes" id="UP000239485">
    <property type="component" value="Unassembled WGS sequence"/>
</dbReference>
<feature type="domain" description="SAF" evidence="1">
    <location>
        <begin position="46"/>
        <end position="110"/>
    </location>
</feature>
<accession>A0A2S6IUI5</accession>
<dbReference type="CDD" id="cd11614">
    <property type="entry name" value="SAF_CpaB_FlgA_like"/>
    <property type="match status" value="1"/>
</dbReference>
<comment type="caution">
    <text evidence="2">The sequence shown here is derived from an EMBL/GenBank/DDBJ whole genome shotgun (WGS) entry which is preliminary data.</text>
</comment>
<name>A0A2S6IUI5_9ACTN</name>
<dbReference type="InterPro" id="IPR013974">
    <property type="entry name" value="SAF"/>
</dbReference>